<dbReference type="EMBL" id="DUJS01000004">
    <property type="protein sequence ID" value="HII70351.1"/>
    <property type="molecule type" value="Genomic_DNA"/>
</dbReference>
<reference evidence="1" key="1">
    <citation type="journal article" date="2020" name="bioRxiv">
        <title>A rank-normalized archaeal taxonomy based on genome phylogeny resolves widespread incomplete and uneven classifications.</title>
        <authorList>
            <person name="Rinke C."/>
            <person name="Chuvochina M."/>
            <person name="Mussig A.J."/>
            <person name="Chaumeil P.-A."/>
            <person name="Waite D.W."/>
            <person name="Whitman W.B."/>
            <person name="Parks D.H."/>
            <person name="Hugenholtz P."/>
        </authorList>
    </citation>
    <scope>NUCLEOTIDE SEQUENCE</scope>
    <source>
        <strain evidence="1">UBA8853</strain>
    </source>
</reference>
<dbReference type="InterPro" id="IPR003737">
    <property type="entry name" value="GlcNAc_PI_deacetylase-related"/>
</dbReference>
<dbReference type="Gene3D" id="3.40.50.10320">
    <property type="entry name" value="LmbE-like"/>
    <property type="match status" value="1"/>
</dbReference>
<comment type="caution">
    <text evidence="1">The sequence shown here is derived from an EMBL/GenBank/DDBJ whole genome shotgun (WGS) entry which is preliminary data.</text>
</comment>
<proteinExistence type="predicted"/>
<dbReference type="OMA" id="YYYMING"/>
<dbReference type="PANTHER" id="PTHR12993:SF30">
    <property type="entry name" value="N-ACETYL-ALPHA-D-GLUCOSAMINYL L-MALATE DEACETYLASE 1"/>
    <property type="match status" value="1"/>
</dbReference>
<evidence type="ECO:0000313" key="2">
    <source>
        <dbReference type="Proteomes" id="UP000619545"/>
    </source>
</evidence>
<accession>A0A832TB86</accession>
<organism evidence="1 2">
    <name type="scientific">Methanopyrus kandleri</name>
    <dbReference type="NCBI Taxonomy" id="2320"/>
    <lineage>
        <taxon>Archaea</taxon>
        <taxon>Methanobacteriati</taxon>
        <taxon>Methanobacteriota</taxon>
        <taxon>Methanomada group</taxon>
        <taxon>Methanopyri</taxon>
        <taxon>Methanopyrales</taxon>
        <taxon>Methanopyraceae</taxon>
        <taxon>Methanopyrus</taxon>
    </lineage>
</organism>
<dbReference type="InterPro" id="IPR024078">
    <property type="entry name" value="LmbE-like_dom_sf"/>
</dbReference>
<dbReference type="AlphaFoldDB" id="A0A832TB86"/>
<sequence>MIVMTVFAHPDDMEVHCGGTVRKLSSAGHRVIEVIMSKGNNGGDEEVREREAIEGAKCLGVDRVEFLNHEDGRISVDPESIDAVRALISKFEPDVVFTHSPNDTHQDHRRTFRIVTSAVSKFPEVTVLMGEGPSTVGFQPVVYVDVTDVLEKKLEAVRVHRSQVERGAISEEMVMKTAEFRGMEIGVKYAEAFEAFRISGSLLLG</sequence>
<name>A0A832TB86_9EURY</name>
<dbReference type="Pfam" id="PF02585">
    <property type="entry name" value="PIG-L"/>
    <property type="match status" value="1"/>
</dbReference>
<dbReference type="GO" id="GO:0016811">
    <property type="term" value="F:hydrolase activity, acting on carbon-nitrogen (but not peptide) bonds, in linear amides"/>
    <property type="evidence" value="ECO:0007669"/>
    <property type="project" value="TreeGrafter"/>
</dbReference>
<dbReference type="SUPFAM" id="SSF102588">
    <property type="entry name" value="LmbE-like"/>
    <property type="match status" value="1"/>
</dbReference>
<evidence type="ECO:0000313" key="1">
    <source>
        <dbReference type="EMBL" id="HII70351.1"/>
    </source>
</evidence>
<dbReference type="PANTHER" id="PTHR12993">
    <property type="entry name" value="N-ACETYLGLUCOSAMINYL-PHOSPHATIDYLINOSITOL DE-N-ACETYLASE-RELATED"/>
    <property type="match status" value="1"/>
</dbReference>
<gene>
    <name evidence="1" type="ORF">HA336_03870</name>
</gene>
<protein>
    <submittedName>
        <fullName evidence="1">PIG-L family deacetylase</fullName>
    </submittedName>
</protein>
<dbReference type="Proteomes" id="UP000619545">
    <property type="component" value="Unassembled WGS sequence"/>
</dbReference>